<evidence type="ECO:0000313" key="2">
    <source>
        <dbReference type="Proteomes" id="UP000004038"/>
    </source>
</evidence>
<gene>
    <name evidence="1" type="ORF">SM0020_23042</name>
</gene>
<protein>
    <submittedName>
        <fullName evidence="1">Uncharacterized protein</fullName>
    </submittedName>
</protein>
<reference evidence="1 2" key="1">
    <citation type="journal article" date="2012" name="J. Bacteriol.">
        <title>Draft Genome Sequence of Sinorhizobium meliloti CCNWSX0020, a Nitrogen-Fixing Symbiont with Copper Tolerance Capability Isolated from Lead-Zinc Mine Tailings.</title>
        <authorList>
            <person name="Li Z."/>
            <person name="Ma Z."/>
            <person name="Hao X."/>
            <person name="Wei G."/>
        </authorList>
    </citation>
    <scope>NUCLEOTIDE SEQUENCE [LARGE SCALE GENOMIC DNA]</scope>
    <source>
        <strain evidence="1 2">CCNWSX0020</strain>
    </source>
</reference>
<dbReference type="Proteomes" id="UP000004038">
    <property type="component" value="Unassembled WGS sequence"/>
</dbReference>
<dbReference type="PATRIC" id="fig|1107881.3.peg.4686"/>
<proteinExistence type="predicted"/>
<accession>H0G548</accession>
<sequence length="143" mass="15714">MYRLKPALSRIAVSTRVVRPFRTSVHQISPRDIFECRVLIEPKQLPSRAVHKQGTAIDIKQADAIGRAFKHAWIKASLLPGKFGLPPFRYVEDIADITEEGSVRCKSWLSDVNDAGVIPVGASKTVLGANRCAEPGRVGARIV</sequence>
<organism evidence="1 2">
    <name type="scientific">Sinorhizobium meliloti CCNWSX0020</name>
    <dbReference type="NCBI Taxonomy" id="1107881"/>
    <lineage>
        <taxon>Bacteria</taxon>
        <taxon>Pseudomonadati</taxon>
        <taxon>Pseudomonadota</taxon>
        <taxon>Alphaproteobacteria</taxon>
        <taxon>Hyphomicrobiales</taxon>
        <taxon>Rhizobiaceae</taxon>
        <taxon>Sinorhizobium/Ensifer group</taxon>
        <taxon>Sinorhizobium</taxon>
    </lineage>
</organism>
<dbReference type="EMBL" id="AGVV01000056">
    <property type="protein sequence ID" value="EHK75561.1"/>
    <property type="molecule type" value="Genomic_DNA"/>
</dbReference>
<evidence type="ECO:0000313" key="1">
    <source>
        <dbReference type="EMBL" id="EHK75561.1"/>
    </source>
</evidence>
<dbReference type="AlphaFoldDB" id="H0G548"/>
<name>H0G548_RHIML</name>